<dbReference type="InterPro" id="IPR040115">
    <property type="entry name" value="Lnp"/>
</dbReference>
<dbReference type="EMBL" id="JBBWWQ010000003">
    <property type="protein sequence ID" value="KAK8951175.1"/>
    <property type="molecule type" value="Genomic_DNA"/>
</dbReference>
<name>A0AAP0GC82_9ASPA</name>
<evidence type="ECO:0000313" key="2">
    <source>
        <dbReference type="EMBL" id="KAK8951175.1"/>
    </source>
</evidence>
<organism evidence="2 3">
    <name type="scientific">Platanthera zijinensis</name>
    <dbReference type="NCBI Taxonomy" id="2320716"/>
    <lineage>
        <taxon>Eukaryota</taxon>
        <taxon>Viridiplantae</taxon>
        <taxon>Streptophyta</taxon>
        <taxon>Embryophyta</taxon>
        <taxon>Tracheophyta</taxon>
        <taxon>Spermatophyta</taxon>
        <taxon>Magnoliopsida</taxon>
        <taxon>Liliopsida</taxon>
        <taxon>Asparagales</taxon>
        <taxon>Orchidaceae</taxon>
        <taxon>Orchidoideae</taxon>
        <taxon>Orchideae</taxon>
        <taxon>Orchidinae</taxon>
        <taxon>Platanthera</taxon>
    </lineage>
</organism>
<protein>
    <recommendedName>
        <fullName evidence="1">Lunapark zinc ribbon domain-containing protein</fullName>
    </recommendedName>
</protein>
<dbReference type="PANTHER" id="PTHR22166">
    <property type="entry name" value="ENDOPLASMIC RETICULUM JUNCTION FORMATION PROTEIN LUNAPARK"/>
    <property type="match status" value="1"/>
</dbReference>
<dbReference type="PANTHER" id="PTHR22166:SF12">
    <property type="entry name" value="ENDOPLASMIC RETICULUM JUNCTION FORMATION PROTEIN LUNAPARK"/>
    <property type="match status" value="1"/>
</dbReference>
<feature type="domain" description="Lunapark zinc ribbon" evidence="1">
    <location>
        <begin position="70"/>
        <end position="121"/>
    </location>
</feature>
<proteinExistence type="predicted"/>
<evidence type="ECO:0000259" key="1">
    <source>
        <dbReference type="Pfam" id="PF10058"/>
    </source>
</evidence>
<evidence type="ECO:0000313" key="3">
    <source>
        <dbReference type="Proteomes" id="UP001418222"/>
    </source>
</evidence>
<sequence>MKSNGGNEDAQSIGVLWKRKQAPIKERPAPQKLPEIPSDIRSDQRAHIVNCPNPIIVEHYRGSSASDGGWVARIAALLLVTVVPSECCALICGHCHKHNGLARKEEFPHMTYYCPHCHALNISSSSKLIARAENLPPRSLTTIINTPR</sequence>
<reference evidence="2 3" key="1">
    <citation type="journal article" date="2022" name="Nat. Plants">
        <title>Genomes of leafy and leafless Platanthera orchids illuminate the evolution of mycoheterotrophy.</title>
        <authorList>
            <person name="Li M.H."/>
            <person name="Liu K.W."/>
            <person name="Li Z."/>
            <person name="Lu H.C."/>
            <person name="Ye Q.L."/>
            <person name="Zhang D."/>
            <person name="Wang J.Y."/>
            <person name="Li Y.F."/>
            <person name="Zhong Z.M."/>
            <person name="Liu X."/>
            <person name="Yu X."/>
            <person name="Liu D.K."/>
            <person name="Tu X.D."/>
            <person name="Liu B."/>
            <person name="Hao Y."/>
            <person name="Liao X.Y."/>
            <person name="Jiang Y.T."/>
            <person name="Sun W.H."/>
            <person name="Chen J."/>
            <person name="Chen Y.Q."/>
            <person name="Ai Y."/>
            <person name="Zhai J.W."/>
            <person name="Wu S.S."/>
            <person name="Zhou Z."/>
            <person name="Hsiao Y.Y."/>
            <person name="Wu W.L."/>
            <person name="Chen Y.Y."/>
            <person name="Lin Y.F."/>
            <person name="Hsu J.L."/>
            <person name="Li C.Y."/>
            <person name="Wang Z.W."/>
            <person name="Zhao X."/>
            <person name="Zhong W.Y."/>
            <person name="Ma X.K."/>
            <person name="Ma L."/>
            <person name="Huang J."/>
            <person name="Chen G.Z."/>
            <person name="Huang M.Z."/>
            <person name="Huang L."/>
            <person name="Peng D.H."/>
            <person name="Luo Y.B."/>
            <person name="Zou S.Q."/>
            <person name="Chen S.P."/>
            <person name="Lan S."/>
            <person name="Tsai W.C."/>
            <person name="Van de Peer Y."/>
            <person name="Liu Z.J."/>
        </authorList>
    </citation>
    <scope>NUCLEOTIDE SEQUENCE [LARGE SCALE GENOMIC DNA]</scope>
    <source>
        <strain evidence="2">Lor287</strain>
    </source>
</reference>
<dbReference type="InterPro" id="IPR019273">
    <property type="entry name" value="Lunapark_Znf"/>
</dbReference>
<comment type="caution">
    <text evidence="2">The sequence shown here is derived from an EMBL/GenBank/DDBJ whole genome shotgun (WGS) entry which is preliminary data.</text>
</comment>
<dbReference type="Pfam" id="PF10058">
    <property type="entry name" value="Zn_ribbon_10"/>
    <property type="match status" value="1"/>
</dbReference>
<accession>A0AAP0GC82</accession>
<dbReference type="GO" id="GO:0071782">
    <property type="term" value="C:endoplasmic reticulum tubular network"/>
    <property type="evidence" value="ECO:0007669"/>
    <property type="project" value="TreeGrafter"/>
</dbReference>
<dbReference type="GO" id="GO:0071786">
    <property type="term" value="P:endoplasmic reticulum tubular network organization"/>
    <property type="evidence" value="ECO:0007669"/>
    <property type="project" value="InterPro"/>
</dbReference>
<dbReference type="Proteomes" id="UP001418222">
    <property type="component" value="Unassembled WGS sequence"/>
</dbReference>
<gene>
    <name evidence="2" type="ORF">KSP39_PZI004915</name>
</gene>
<keyword evidence="3" id="KW-1185">Reference proteome</keyword>
<dbReference type="AlphaFoldDB" id="A0AAP0GC82"/>